<keyword evidence="6" id="KW-0997">Cell inner membrane</keyword>
<dbReference type="InterPro" id="IPR008457">
    <property type="entry name" value="Cu-R_CopD_dom"/>
</dbReference>
<evidence type="ECO:0000313" key="8">
    <source>
        <dbReference type="EMBL" id="ALO45558.1"/>
    </source>
</evidence>
<organism evidence="8 9">
    <name type="scientific">Pseudohongiella spirulinae</name>
    <dbReference type="NCBI Taxonomy" id="1249552"/>
    <lineage>
        <taxon>Bacteria</taxon>
        <taxon>Pseudomonadati</taxon>
        <taxon>Pseudomonadota</taxon>
        <taxon>Gammaproteobacteria</taxon>
        <taxon>Pseudomonadales</taxon>
        <taxon>Pseudohongiellaceae</taxon>
        <taxon>Pseudohongiella</taxon>
    </lineage>
</organism>
<feature type="transmembrane region" description="Helical" evidence="6">
    <location>
        <begin position="231"/>
        <end position="251"/>
    </location>
</feature>
<keyword evidence="6" id="KW-0186">Copper</keyword>
<dbReference type="InterPro" id="IPR032694">
    <property type="entry name" value="CopC/D"/>
</dbReference>
<comment type="similarity">
    <text evidence="6">Belongs to the CopD family.</text>
</comment>
<dbReference type="Proteomes" id="UP000065641">
    <property type="component" value="Chromosome"/>
</dbReference>
<dbReference type="PANTHER" id="PTHR34820">
    <property type="entry name" value="INNER MEMBRANE PROTEIN YEBZ"/>
    <property type="match status" value="1"/>
</dbReference>
<comment type="subcellular location">
    <subcellularLocation>
        <location evidence="6">Cell inner membrane</location>
        <topology evidence="6">Multi-pass membrane protein</topology>
    </subcellularLocation>
    <subcellularLocation>
        <location evidence="1">Cell membrane</location>
        <topology evidence="1">Multi-pass membrane protein</topology>
    </subcellularLocation>
</comment>
<dbReference type="OrthoDB" id="7063878at2"/>
<reference evidence="8 9" key="1">
    <citation type="submission" date="2015-11" db="EMBL/GenBank/DDBJ databases">
        <authorList>
            <person name="Zhang Y."/>
            <person name="Guo Z."/>
        </authorList>
    </citation>
    <scope>NUCLEOTIDE SEQUENCE [LARGE SCALE GENOMIC DNA]</scope>
    <source>
        <strain evidence="8 9">KCTC 32221</strain>
    </source>
</reference>
<evidence type="ECO:0000256" key="3">
    <source>
        <dbReference type="ARBA" id="ARBA00022692"/>
    </source>
</evidence>
<dbReference type="AlphaFoldDB" id="A0A0S2KB61"/>
<name>A0A0S2KB61_9GAMM</name>
<feature type="transmembrane region" description="Helical" evidence="6">
    <location>
        <begin position="197"/>
        <end position="219"/>
    </location>
</feature>
<feature type="transmembrane region" description="Helical" evidence="6">
    <location>
        <begin position="272"/>
        <end position="297"/>
    </location>
</feature>
<dbReference type="EMBL" id="CP013189">
    <property type="protein sequence ID" value="ALO45558.1"/>
    <property type="molecule type" value="Genomic_DNA"/>
</dbReference>
<feature type="transmembrane region" description="Helical" evidence="6">
    <location>
        <begin position="153"/>
        <end position="176"/>
    </location>
</feature>
<evidence type="ECO:0000313" key="9">
    <source>
        <dbReference type="Proteomes" id="UP000065641"/>
    </source>
</evidence>
<dbReference type="GO" id="GO:0006825">
    <property type="term" value="P:copper ion transport"/>
    <property type="evidence" value="ECO:0007669"/>
    <property type="project" value="InterPro"/>
</dbReference>
<keyword evidence="2 6" id="KW-1003">Cell membrane</keyword>
<feature type="domain" description="Copper resistance protein D" evidence="7">
    <location>
        <begin position="192"/>
        <end position="292"/>
    </location>
</feature>
<evidence type="ECO:0000256" key="4">
    <source>
        <dbReference type="ARBA" id="ARBA00022989"/>
    </source>
</evidence>
<evidence type="ECO:0000256" key="1">
    <source>
        <dbReference type="ARBA" id="ARBA00004651"/>
    </source>
</evidence>
<keyword evidence="4 6" id="KW-1133">Transmembrane helix</keyword>
<sequence>MTAWDWLSTVSKGLMYLAMLTTVGGLFVAFYYPQLWLWRRYLIPASLVGLVSVCLYFLVQIGQVNQGGLAGMLDLQMGQILATTVLGDGMRWRISGFMLILLSGLAMLLADSSTRFARLATPGFVLGIAGVLALAMSLAVLGHVNTLDLTARLAVMLHFMAVSLWAGALLPLLVACRSFDANSSLQTQSLHRTLLQFSHAGWFFLSLMLLSGIVMMVYLLDELSELSGSQYGRLLMLKIGLVLVMMLAGAFNKFLLLSRWQSSGPGEVTRKLQGVITAEIGLVLLVVAVTSVMTTLIGPGR</sequence>
<feature type="transmembrane region" description="Helical" evidence="6">
    <location>
        <begin position="14"/>
        <end position="32"/>
    </location>
</feature>
<gene>
    <name evidence="8" type="ORF">PS2015_888</name>
</gene>
<feature type="transmembrane region" description="Helical" evidence="6">
    <location>
        <begin position="41"/>
        <end position="59"/>
    </location>
</feature>
<dbReference type="PANTHER" id="PTHR34820:SF4">
    <property type="entry name" value="INNER MEMBRANE PROTEIN YEBZ"/>
    <property type="match status" value="1"/>
</dbReference>
<keyword evidence="3 6" id="KW-0812">Transmembrane</keyword>
<dbReference type="KEGG" id="pspi:PS2015_888"/>
<accession>A0A0S2KB61</accession>
<protein>
    <recommendedName>
        <fullName evidence="6">Copper resistance protein D</fullName>
    </recommendedName>
</protein>
<comment type="function">
    <text evidence="6">Involved in copper resistance.</text>
</comment>
<evidence type="ECO:0000259" key="7">
    <source>
        <dbReference type="Pfam" id="PF05425"/>
    </source>
</evidence>
<keyword evidence="9" id="KW-1185">Reference proteome</keyword>
<evidence type="ECO:0000256" key="2">
    <source>
        <dbReference type="ARBA" id="ARBA00022475"/>
    </source>
</evidence>
<dbReference type="Pfam" id="PF05425">
    <property type="entry name" value="CopD"/>
    <property type="match status" value="1"/>
</dbReference>
<dbReference type="RefSeq" id="WP_082627959.1">
    <property type="nucleotide sequence ID" value="NZ_CP013189.1"/>
</dbReference>
<dbReference type="GO" id="GO:0005886">
    <property type="term" value="C:plasma membrane"/>
    <property type="evidence" value="ECO:0007669"/>
    <property type="project" value="UniProtKB-SubCell"/>
</dbReference>
<proteinExistence type="inferred from homology"/>
<keyword evidence="5 6" id="KW-0472">Membrane</keyword>
<dbReference type="STRING" id="1249552.PS2015_888"/>
<feature type="transmembrane region" description="Helical" evidence="6">
    <location>
        <begin position="122"/>
        <end position="141"/>
    </location>
</feature>
<dbReference type="GO" id="GO:0046688">
    <property type="term" value="P:response to copper ion"/>
    <property type="evidence" value="ECO:0007669"/>
    <property type="project" value="UniProtKB-UniRule"/>
</dbReference>
<evidence type="ECO:0000256" key="5">
    <source>
        <dbReference type="ARBA" id="ARBA00023136"/>
    </source>
</evidence>
<evidence type="ECO:0000256" key="6">
    <source>
        <dbReference type="RuleBase" id="RU369037"/>
    </source>
</evidence>
<feature type="transmembrane region" description="Helical" evidence="6">
    <location>
        <begin position="92"/>
        <end position="110"/>
    </location>
</feature>